<organism evidence="1 2">
    <name type="scientific">Loxostege sticticalis</name>
    <name type="common">Beet webworm moth</name>
    <dbReference type="NCBI Taxonomy" id="481309"/>
    <lineage>
        <taxon>Eukaryota</taxon>
        <taxon>Metazoa</taxon>
        <taxon>Ecdysozoa</taxon>
        <taxon>Arthropoda</taxon>
        <taxon>Hexapoda</taxon>
        <taxon>Insecta</taxon>
        <taxon>Pterygota</taxon>
        <taxon>Neoptera</taxon>
        <taxon>Endopterygota</taxon>
        <taxon>Lepidoptera</taxon>
        <taxon>Glossata</taxon>
        <taxon>Ditrysia</taxon>
        <taxon>Pyraloidea</taxon>
        <taxon>Crambidae</taxon>
        <taxon>Pyraustinae</taxon>
        <taxon>Loxostege</taxon>
    </lineage>
</organism>
<evidence type="ECO:0008006" key="3">
    <source>
        <dbReference type="Google" id="ProtNLM"/>
    </source>
</evidence>
<dbReference type="Gene3D" id="3.40.50.300">
    <property type="entry name" value="P-loop containing nucleotide triphosphate hydrolases"/>
    <property type="match status" value="1"/>
</dbReference>
<name>A0ABD0SU96_LOXSC</name>
<evidence type="ECO:0000313" key="1">
    <source>
        <dbReference type="EMBL" id="KAL0829317.1"/>
    </source>
</evidence>
<dbReference type="Pfam" id="PF11111">
    <property type="entry name" value="CENP-M"/>
    <property type="match status" value="1"/>
</dbReference>
<dbReference type="AlphaFoldDB" id="A0ABD0SU96"/>
<dbReference type="EMBL" id="JBEDNZ010000015">
    <property type="protein sequence ID" value="KAL0829317.1"/>
    <property type="molecule type" value="Genomic_DNA"/>
</dbReference>
<accession>A0ABD0SU96</accession>
<proteinExistence type="predicted"/>
<dbReference type="InterPro" id="IPR020987">
    <property type="entry name" value="Centromere_Cenp-M"/>
</dbReference>
<gene>
    <name evidence="1" type="ORF">ABMA28_004115</name>
</gene>
<dbReference type="InterPro" id="IPR027417">
    <property type="entry name" value="P-loop_NTPase"/>
</dbReference>
<protein>
    <recommendedName>
        <fullName evidence="3">Centromere protein M</fullName>
    </recommendedName>
</protein>
<comment type="caution">
    <text evidence="1">The sequence shown here is derived from an EMBL/GenBank/DDBJ whole genome shotgun (WGS) entry which is preliminary data.</text>
</comment>
<sequence length="180" mass="20358">MSTIEEELIIAPWVGPTSYRNTLTVIILSPNVEIIERLSEALTEIHSKGDFRWKLIILRSFHLEEVVKQSDLTGKIAIDFVVLAMDTSRIFCLEWTKKVLSQVHPDLMRRRVVLVNASGLPINSMAINAGDLITFQEDSKIDLMTANVYKPEDAHFLARKLLKYIEVSVGIKTGIPNLNI</sequence>
<dbReference type="Proteomes" id="UP001549921">
    <property type="component" value="Unassembled WGS sequence"/>
</dbReference>
<reference evidence="1 2" key="1">
    <citation type="submission" date="2024-06" db="EMBL/GenBank/DDBJ databases">
        <title>A chromosome-level genome assembly of beet webworm, Loxostege sticticalis.</title>
        <authorList>
            <person name="Zhang Y."/>
        </authorList>
    </citation>
    <scope>NUCLEOTIDE SEQUENCE [LARGE SCALE GENOMIC DNA]</scope>
    <source>
        <strain evidence="1">AQ028</strain>
        <tissue evidence="1">Male pupae</tissue>
    </source>
</reference>
<evidence type="ECO:0000313" key="2">
    <source>
        <dbReference type="Proteomes" id="UP001549921"/>
    </source>
</evidence>